<feature type="region of interest" description="Disordered" evidence="7">
    <location>
        <begin position="426"/>
        <end position="450"/>
    </location>
</feature>
<comment type="caution">
    <text evidence="9">The sequence shown here is derived from an EMBL/GenBank/DDBJ whole genome shotgun (WGS) entry which is preliminary data.</text>
</comment>
<protein>
    <recommendedName>
        <fullName evidence="8">START domain-containing protein</fullName>
    </recommendedName>
</protein>
<dbReference type="AlphaFoldDB" id="A0A8T0VNN0"/>
<organism evidence="9 10">
    <name type="scientific">Panicum virgatum</name>
    <name type="common">Blackwell switchgrass</name>
    <dbReference type="NCBI Taxonomy" id="38727"/>
    <lineage>
        <taxon>Eukaryota</taxon>
        <taxon>Viridiplantae</taxon>
        <taxon>Streptophyta</taxon>
        <taxon>Embryophyta</taxon>
        <taxon>Tracheophyta</taxon>
        <taxon>Spermatophyta</taxon>
        <taxon>Magnoliopsida</taxon>
        <taxon>Liliopsida</taxon>
        <taxon>Poales</taxon>
        <taxon>Poaceae</taxon>
        <taxon>PACMAD clade</taxon>
        <taxon>Panicoideae</taxon>
        <taxon>Panicodae</taxon>
        <taxon>Paniceae</taxon>
        <taxon>Panicinae</taxon>
        <taxon>Panicum</taxon>
        <taxon>Panicum sect. Hiantes</taxon>
    </lineage>
</organism>
<feature type="domain" description="START" evidence="8">
    <location>
        <begin position="129"/>
        <end position="375"/>
    </location>
</feature>
<evidence type="ECO:0000259" key="8">
    <source>
        <dbReference type="PROSITE" id="PS50848"/>
    </source>
</evidence>
<evidence type="ECO:0000256" key="5">
    <source>
        <dbReference type="ARBA" id="ARBA00023163"/>
    </source>
</evidence>
<accession>A0A8T0VNN0</accession>
<dbReference type="Pfam" id="PF01852">
    <property type="entry name" value="START"/>
    <property type="match status" value="1"/>
</dbReference>
<keyword evidence="10" id="KW-1185">Reference proteome</keyword>
<dbReference type="GO" id="GO:0005634">
    <property type="term" value="C:nucleus"/>
    <property type="evidence" value="ECO:0007669"/>
    <property type="project" value="UniProtKB-SubCell"/>
</dbReference>
<comment type="subcellular location">
    <subcellularLocation>
        <location evidence="1">Nucleus</location>
    </subcellularLocation>
</comment>
<dbReference type="Proteomes" id="UP000823388">
    <property type="component" value="Chromosome 2N"/>
</dbReference>
<name>A0A8T0VNN0_PANVG</name>
<dbReference type="Pfam" id="PF25797">
    <property type="entry name" value="PDF2_C"/>
    <property type="match status" value="2"/>
</dbReference>
<evidence type="ECO:0000256" key="1">
    <source>
        <dbReference type="ARBA" id="ARBA00004123"/>
    </source>
</evidence>
<dbReference type="GO" id="GO:0003677">
    <property type="term" value="F:DNA binding"/>
    <property type="evidence" value="ECO:0007669"/>
    <property type="project" value="UniProtKB-KW"/>
</dbReference>
<keyword evidence="3" id="KW-0238">DNA-binding</keyword>
<dbReference type="EMBL" id="CM029040">
    <property type="protein sequence ID" value="KAG2636325.1"/>
    <property type="molecule type" value="Genomic_DNA"/>
</dbReference>
<dbReference type="PANTHER" id="PTHR45654:SF111">
    <property type="entry name" value="HOMEOBOX-LEUCINE ZIPPER PROTEIN ROC6"/>
    <property type="match status" value="1"/>
</dbReference>
<evidence type="ECO:0000256" key="4">
    <source>
        <dbReference type="ARBA" id="ARBA00023155"/>
    </source>
</evidence>
<dbReference type="PANTHER" id="PTHR45654">
    <property type="entry name" value="HOMEOBOX-LEUCINE ZIPPER PROTEIN MERISTEM L1"/>
    <property type="match status" value="1"/>
</dbReference>
<gene>
    <name evidence="9" type="ORF">PVAP13_2NG392300</name>
</gene>
<keyword evidence="5" id="KW-0804">Transcription</keyword>
<evidence type="ECO:0000313" key="10">
    <source>
        <dbReference type="Proteomes" id="UP000823388"/>
    </source>
</evidence>
<dbReference type="Gene3D" id="3.30.530.20">
    <property type="match status" value="1"/>
</dbReference>
<evidence type="ECO:0000256" key="7">
    <source>
        <dbReference type="SAM" id="MobiDB-lite"/>
    </source>
</evidence>
<keyword evidence="4" id="KW-0371">Homeobox</keyword>
<dbReference type="PROSITE" id="PS50848">
    <property type="entry name" value="START"/>
    <property type="match status" value="1"/>
</dbReference>
<dbReference type="GO" id="GO:0008289">
    <property type="term" value="F:lipid binding"/>
    <property type="evidence" value="ECO:0007669"/>
    <property type="project" value="InterPro"/>
</dbReference>
<evidence type="ECO:0000313" key="9">
    <source>
        <dbReference type="EMBL" id="KAG2636325.1"/>
    </source>
</evidence>
<dbReference type="InterPro" id="IPR002913">
    <property type="entry name" value="START_lipid-bd_dom"/>
</dbReference>
<sequence>MTIREAMRNPICANCGGAAVLGEVSLEEQHLRIENARLKDELDRVCALAGKFLGRPISSGSTMASLPGCSGLELAVGSNGFGLGPLGASALQPLPDLMGGGLPGPVGSAAMRLPAGIGALDGAMHGPGDGVDRAVLLELGLAAMEELMKVAQMDEPLWLPSADGGGGGLETLNFDEYRRAFARVLGPSPVGYVAEATREAGVAITSSVDLVDSLMDAARWSEMFPCIVARASTTDIISSGMGGTRSGSIQLMHAELQVLSPLVPIREVVFLRFCKQHAEGLWAVVDVSVDAVGNPHHHALNGGGAAGYMGCRLLPTGCLVQDMNNGYSKVTWVVHAEYDEAAVHQLYRPLLRSGQALGARRWLASLQRQCQYLAILCSNSLPARDHAAITPVGRRSMLKLAQRMTDNFCAGVCASAAQKWRRLDEWRGGEGGGAAGNGGGGATAGEGEEKARMMARQSVGAPGEAPGVVLSATTSVRLPSTPPQRVFDYLRDEQRRGEWDILANGEAMQEMDHIAKGQHHGNAVSLLRPNATSGNQNNMLILQETCTDPSGSLVVYAPVDVQSMHVVMNGGDSAYVSLLPSGFAILPDGHSQPSNAAQGSPGGQSSTAGSLVTVAFQILVNNQPTAKLTVESVDTVSNLLTCTIQKIKSALQVSIVTP</sequence>
<dbReference type="SUPFAM" id="SSF55961">
    <property type="entry name" value="Bet v1-like"/>
    <property type="match status" value="2"/>
</dbReference>
<keyword evidence="6" id="KW-0539">Nucleus</keyword>
<keyword evidence="2" id="KW-0805">Transcription regulation</keyword>
<dbReference type="InterPro" id="IPR057993">
    <property type="entry name" value="HD-Zip_IV_C"/>
</dbReference>
<dbReference type="CDD" id="cd08875">
    <property type="entry name" value="START_ArGLABRA2_like"/>
    <property type="match status" value="1"/>
</dbReference>
<reference evidence="9" key="1">
    <citation type="submission" date="2020-05" db="EMBL/GenBank/DDBJ databases">
        <title>WGS assembly of Panicum virgatum.</title>
        <authorList>
            <person name="Lovell J.T."/>
            <person name="Jenkins J."/>
            <person name="Shu S."/>
            <person name="Juenger T.E."/>
            <person name="Schmutz J."/>
        </authorList>
    </citation>
    <scope>NUCLEOTIDE SEQUENCE</scope>
    <source>
        <strain evidence="9">AP13</strain>
    </source>
</reference>
<dbReference type="InterPro" id="IPR023393">
    <property type="entry name" value="START-like_dom_sf"/>
</dbReference>
<evidence type="ECO:0000256" key="2">
    <source>
        <dbReference type="ARBA" id="ARBA00023015"/>
    </source>
</evidence>
<dbReference type="SMART" id="SM00234">
    <property type="entry name" value="START"/>
    <property type="match status" value="1"/>
</dbReference>
<evidence type="ECO:0000256" key="3">
    <source>
        <dbReference type="ARBA" id="ARBA00023125"/>
    </source>
</evidence>
<proteinExistence type="predicted"/>
<dbReference type="InterPro" id="IPR042160">
    <property type="entry name" value="HD-Zip_IV"/>
</dbReference>
<feature type="compositionally biased region" description="Gly residues" evidence="7">
    <location>
        <begin position="429"/>
        <end position="444"/>
    </location>
</feature>
<evidence type="ECO:0000256" key="6">
    <source>
        <dbReference type="ARBA" id="ARBA00023242"/>
    </source>
</evidence>